<dbReference type="PIRSF" id="PIRSF000149">
    <property type="entry name" value="GAP_DH"/>
    <property type="match status" value="1"/>
</dbReference>
<evidence type="ECO:0000256" key="10">
    <source>
        <dbReference type="PIRSR" id="PIRSR000149-4"/>
    </source>
</evidence>
<feature type="site" description="Activates thiol group during catalysis" evidence="10">
    <location>
        <position position="163"/>
    </location>
</feature>
<dbReference type="CDD" id="cd05214">
    <property type="entry name" value="GAPDH_I_N"/>
    <property type="match status" value="1"/>
</dbReference>
<evidence type="ECO:0000256" key="3">
    <source>
        <dbReference type="ARBA" id="ARBA00013119"/>
    </source>
</evidence>
<evidence type="ECO:0000256" key="2">
    <source>
        <dbReference type="ARBA" id="ARBA00007406"/>
    </source>
</evidence>
<dbReference type="GO" id="GO:0051287">
    <property type="term" value="F:NAD binding"/>
    <property type="evidence" value="ECO:0007669"/>
    <property type="project" value="InterPro"/>
</dbReference>
<feature type="active site" description="Nucleophile" evidence="7">
    <location>
        <position position="136"/>
    </location>
</feature>
<feature type="binding site" evidence="9">
    <location>
        <position position="300"/>
    </location>
    <ligand>
        <name>NAD(+)</name>
        <dbReference type="ChEBI" id="CHEBI:57540"/>
    </ligand>
</feature>
<dbReference type="SUPFAM" id="SSF55347">
    <property type="entry name" value="Glyceraldehyde-3-phosphate dehydrogenase-like, C-terminal domain"/>
    <property type="match status" value="1"/>
</dbReference>
<evidence type="ECO:0000256" key="6">
    <source>
        <dbReference type="ARBA" id="ARBA00023152"/>
    </source>
</evidence>
<feature type="binding site" evidence="9">
    <location>
        <begin position="25"/>
        <end position="26"/>
    </location>
    <ligand>
        <name>NAD(+)</name>
        <dbReference type="ChEBI" id="CHEBI:57540"/>
    </ligand>
</feature>
<feature type="chain" id="PRO_5024272840" description="glyceraldehyde-3-phosphate dehydrogenase (phosphorylating)" evidence="12">
    <location>
        <begin position="25"/>
        <end position="319"/>
    </location>
</feature>
<evidence type="ECO:0000256" key="11">
    <source>
        <dbReference type="RuleBase" id="RU000397"/>
    </source>
</evidence>
<evidence type="ECO:0000313" key="15">
    <source>
        <dbReference type="Proteomes" id="UP000327157"/>
    </source>
</evidence>
<dbReference type="CDD" id="cd18126">
    <property type="entry name" value="GAPDH_I_C"/>
    <property type="match status" value="1"/>
</dbReference>
<dbReference type="Gene3D" id="3.40.50.720">
    <property type="entry name" value="NAD(P)-binding Rossmann-like Domain"/>
    <property type="match status" value="2"/>
</dbReference>
<evidence type="ECO:0000259" key="13">
    <source>
        <dbReference type="SMART" id="SM00846"/>
    </source>
</evidence>
<reference evidence="14 15" key="1">
    <citation type="submission" date="2019-09" db="EMBL/GenBank/DDBJ databases">
        <authorList>
            <person name="Ou C."/>
        </authorList>
    </citation>
    <scope>NUCLEOTIDE SEQUENCE [LARGE SCALE GENOMIC DNA]</scope>
    <source>
        <strain evidence="14">S2</strain>
        <tissue evidence="14">Leaf</tissue>
    </source>
</reference>
<comment type="pathway">
    <text evidence="1">Carbohydrate degradation; glycolysis; pyruvate from D-glyceraldehyde 3-phosphate: step 1/5.</text>
</comment>
<feature type="binding site" evidence="9">
    <location>
        <position position="106"/>
    </location>
    <ligand>
        <name>NAD(+)</name>
        <dbReference type="ChEBI" id="CHEBI:57540"/>
    </ligand>
</feature>
<sequence length="319" mass="35170">MSKIKLASMVFVVVVCFLFDEGFGRIGRLVARVALQRDDIELVAVNDPFINIEYMSYMFKYDTVHGQWKHHELKVKDDKTLLFGDKPVKVFSTGVFTDKEKKVIISAPSKDAPMFVVGVNEKEYKPDLDIVSNASCTTNCLAPLAKVIHDKFGIVEGLMTTVHSITATQKTVDGPLTKDWRGGRAAATNIIPSSTGAAKAVGKVLPALNGKLTGMAFRVPTVDVSVVDLTVRLEKKATYDEIKNVIKKESEGSMKGILGYTDEDVVSTDFVGDHRSSIFDAKAGIALNDNFVKLVSWYDNEWGYSSRVIDLIRHIASVK</sequence>
<dbReference type="PRINTS" id="PR00078">
    <property type="entry name" value="G3PDHDRGNASE"/>
</dbReference>
<feature type="binding site" evidence="8">
    <location>
        <begin position="135"/>
        <end position="137"/>
    </location>
    <ligand>
        <name>D-glyceraldehyde 3-phosphate</name>
        <dbReference type="ChEBI" id="CHEBI:59776"/>
    </ligand>
</feature>
<evidence type="ECO:0000256" key="7">
    <source>
        <dbReference type="PIRSR" id="PIRSR000149-1"/>
    </source>
</evidence>
<reference evidence="14 15" key="3">
    <citation type="submission" date="2019-11" db="EMBL/GenBank/DDBJ databases">
        <title>A de novo genome assembly of a pear dwarfing rootstock.</title>
        <authorList>
            <person name="Wang F."/>
            <person name="Wang J."/>
            <person name="Li S."/>
            <person name="Zhang Y."/>
            <person name="Fang M."/>
            <person name="Ma L."/>
            <person name="Zhao Y."/>
            <person name="Jiang S."/>
        </authorList>
    </citation>
    <scope>NUCLEOTIDE SEQUENCE [LARGE SCALE GENOMIC DNA]</scope>
    <source>
        <strain evidence="14">S2</strain>
        <tissue evidence="14">Leaf</tissue>
    </source>
</reference>
<evidence type="ECO:0000256" key="5">
    <source>
        <dbReference type="ARBA" id="ARBA00023027"/>
    </source>
</evidence>
<proteinExistence type="inferred from homology"/>
<comment type="similarity">
    <text evidence="2 11">Belongs to the glyceraldehyde-3-phosphate dehydrogenase family.</text>
</comment>
<dbReference type="Pfam" id="PF00044">
    <property type="entry name" value="Gp_dh_N"/>
    <property type="match status" value="1"/>
</dbReference>
<keyword evidence="9" id="KW-0547">Nucleotide-binding</keyword>
<evidence type="ECO:0000256" key="1">
    <source>
        <dbReference type="ARBA" id="ARBA00004869"/>
    </source>
</evidence>
<dbReference type="InterPro" id="IPR020831">
    <property type="entry name" value="GlycerAld/Erythrose_P_DH"/>
</dbReference>
<dbReference type="InterPro" id="IPR020830">
    <property type="entry name" value="GlycerAld_3-P_DH_AS"/>
</dbReference>
<dbReference type="AlphaFoldDB" id="A0A5N5G9J0"/>
<dbReference type="GO" id="GO:0004365">
    <property type="term" value="F:glyceraldehyde-3-phosphate dehydrogenase (NAD+) (phosphorylating) activity"/>
    <property type="evidence" value="ECO:0007669"/>
    <property type="project" value="UniProtKB-EC"/>
</dbReference>
<gene>
    <name evidence="14" type="ORF">D8674_018134</name>
</gene>
<feature type="signal peptide" evidence="12">
    <location>
        <begin position="1"/>
        <end position="24"/>
    </location>
</feature>
<keyword evidence="15" id="KW-1185">Reference proteome</keyword>
<dbReference type="FunFam" id="3.30.360.10:FF:000001">
    <property type="entry name" value="Glyceraldehyde-3-phosphate dehydrogenase"/>
    <property type="match status" value="1"/>
</dbReference>
<evidence type="ECO:0000256" key="4">
    <source>
        <dbReference type="ARBA" id="ARBA00023002"/>
    </source>
</evidence>
<keyword evidence="12" id="KW-0732">Signal</keyword>
<feature type="binding site" evidence="8">
    <location>
        <position position="166"/>
    </location>
    <ligand>
        <name>D-glyceraldehyde 3-phosphate</name>
        <dbReference type="ChEBI" id="CHEBI:59776"/>
    </ligand>
</feature>
<dbReference type="Proteomes" id="UP000327157">
    <property type="component" value="Chromosome 17"/>
</dbReference>
<keyword evidence="4" id="KW-0560">Oxidoreductase</keyword>
<feature type="domain" description="Glyceraldehyde 3-phosphate dehydrogenase NAD(P) binding" evidence="13">
    <location>
        <begin position="22"/>
        <end position="136"/>
    </location>
</feature>
<dbReference type="PANTHER" id="PTHR10836">
    <property type="entry name" value="GLYCERALDEHYDE 3-PHOSPHATE DEHYDROGENASE"/>
    <property type="match status" value="1"/>
</dbReference>
<keyword evidence="5 9" id="KW-0520">NAD</keyword>
<dbReference type="InterPro" id="IPR020828">
    <property type="entry name" value="GlycerAld_3-P_DH_NAD(P)-bd"/>
</dbReference>
<name>A0A5N5G9J0_9ROSA</name>
<evidence type="ECO:0000256" key="8">
    <source>
        <dbReference type="PIRSR" id="PIRSR000149-2"/>
    </source>
</evidence>
<protein>
    <recommendedName>
        <fullName evidence="3">glyceraldehyde-3-phosphate dehydrogenase (phosphorylating)</fullName>
        <ecNumber evidence="3">1.2.1.12</ecNumber>
    </recommendedName>
</protein>
<feature type="binding site" evidence="8">
    <location>
        <begin position="195"/>
        <end position="196"/>
    </location>
    <ligand>
        <name>D-glyceraldehyde 3-phosphate</name>
        <dbReference type="ChEBI" id="CHEBI:59776"/>
    </ligand>
</feature>
<dbReference type="InterPro" id="IPR036291">
    <property type="entry name" value="NAD(P)-bd_dom_sf"/>
</dbReference>
<dbReference type="OrthoDB" id="1152826at2759"/>
<dbReference type="Gene3D" id="3.30.360.10">
    <property type="entry name" value="Dihydrodipicolinate Reductase, domain 2"/>
    <property type="match status" value="1"/>
</dbReference>
<evidence type="ECO:0000313" key="14">
    <source>
        <dbReference type="EMBL" id="KAB2610102.1"/>
    </source>
</evidence>
<comment type="caution">
    <text evidence="14">The sequence shown here is derived from an EMBL/GenBank/DDBJ whole genome shotgun (WGS) entry which is preliminary data.</text>
</comment>
<evidence type="ECO:0000256" key="12">
    <source>
        <dbReference type="SAM" id="SignalP"/>
    </source>
</evidence>
<dbReference type="PROSITE" id="PS00071">
    <property type="entry name" value="GAPDH"/>
    <property type="match status" value="1"/>
</dbReference>
<dbReference type="GO" id="GO:0006096">
    <property type="term" value="P:glycolytic process"/>
    <property type="evidence" value="ECO:0007669"/>
    <property type="project" value="UniProtKB-KW"/>
</dbReference>
<feature type="binding site" evidence="8">
    <location>
        <position position="218"/>
    </location>
    <ligand>
        <name>D-glyceraldehyde 3-phosphate</name>
        <dbReference type="ChEBI" id="CHEBI:59776"/>
    </ligand>
</feature>
<organism evidence="14 15">
    <name type="scientific">Pyrus ussuriensis x Pyrus communis</name>
    <dbReference type="NCBI Taxonomy" id="2448454"/>
    <lineage>
        <taxon>Eukaryota</taxon>
        <taxon>Viridiplantae</taxon>
        <taxon>Streptophyta</taxon>
        <taxon>Embryophyta</taxon>
        <taxon>Tracheophyta</taxon>
        <taxon>Spermatophyta</taxon>
        <taxon>Magnoliopsida</taxon>
        <taxon>eudicotyledons</taxon>
        <taxon>Gunneridae</taxon>
        <taxon>Pentapetalae</taxon>
        <taxon>rosids</taxon>
        <taxon>fabids</taxon>
        <taxon>Rosales</taxon>
        <taxon>Rosaceae</taxon>
        <taxon>Amygdaloideae</taxon>
        <taxon>Maleae</taxon>
        <taxon>Pyrus</taxon>
    </lineage>
</organism>
<dbReference type="Pfam" id="PF02800">
    <property type="entry name" value="Gp_dh_C"/>
    <property type="match status" value="1"/>
</dbReference>
<dbReference type="SUPFAM" id="SSF51735">
    <property type="entry name" value="NAD(P)-binding Rossmann-fold domains"/>
    <property type="match status" value="1"/>
</dbReference>
<evidence type="ECO:0000256" key="9">
    <source>
        <dbReference type="PIRSR" id="PIRSR000149-3"/>
    </source>
</evidence>
<accession>A0A5N5G9J0</accession>
<feature type="binding site" evidence="9">
    <location>
        <position position="47"/>
    </location>
    <ligand>
        <name>NAD(+)</name>
        <dbReference type="ChEBI" id="CHEBI:57540"/>
    </ligand>
</feature>
<dbReference type="EMBL" id="SMOL01000487">
    <property type="protein sequence ID" value="KAB2610102.1"/>
    <property type="molecule type" value="Genomic_DNA"/>
</dbReference>
<reference evidence="15" key="2">
    <citation type="submission" date="2019-10" db="EMBL/GenBank/DDBJ databases">
        <title>A de novo genome assembly of a pear dwarfing rootstock.</title>
        <authorList>
            <person name="Wang F."/>
            <person name="Wang J."/>
            <person name="Li S."/>
            <person name="Zhang Y."/>
            <person name="Fang M."/>
            <person name="Ma L."/>
            <person name="Zhao Y."/>
            <person name="Jiang S."/>
        </authorList>
    </citation>
    <scope>NUCLEOTIDE SEQUENCE [LARGE SCALE GENOMIC DNA]</scope>
</reference>
<dbReference type="InterPro" id="IPR020829">
    <property type="entry name" value="GlycerAld_3-P_DH_cat"/>
</dbReference>
<dbReference type="PANTHER" id="PTHR10836:SF112">
    <property type="entry name" value="GLYCERALDEHYDE-3-PHOSPHATE DEHYDROGENASE GAPC1, CYTOSOLIC-RELATED"/>
    <property type="match status" value="1"/>
</dbReference>
<dbReference type="EC" id="1.2.1.12" evidence="3"/>
<dbReference type="GO" id="GO:0005829">
    <property type="term" value="C:cytosol"/>
    <property type="evidence" value="ECO:0007669"/>
    <property type="project" value="TreeGrafter"/>
</dbReference>
<dbReference type="SMART" id="SM00846">
    <property type="entry name" value="Gp_dh_N"/>
    <property type="match status" value="1"/>
</dbReference>
<keyword evidence="6" id="KW-0324">Glycolysis</keyword>